<keyword evidence="12" id="KW-0460">Magnesium</keyword>
<keyword evidence="22" id="KW-1185">Reference proteome</keyword>
<sequence>MFPVEVRGMQCKAVFDTACTYSLMRHSQWLDVVRKGEQLKPSENQSFALADGKTCHGALGKVQLLYGWHEMMWSLETYIIDDNNLAFPIILGLDFLTKTSTIINLGDRTYGVKGPRDYVFYSFLSQPAEIPAAHPSVSLIIALPLSKSFPIREETAPDFSAHPPEVREILKAWPKVCSGSLGKTKVEEHKIFTTDEVPVRCKAYRVSPHKRQIIIDQVEQMLRVGIIEQSQSAWASPVVLVPKPDMSPRFCVDFRPLNAKTRQDAYPMPLIHELLESLHGAAFFSTLDLKSGYWQVAMSEESKAKTAVITPIGLYQFKCMPFGLKNAGASFQRLMEKVLGELRGKFCFVYIDDVIIFSPSQEQHFNDLNAVMKRLHEANLTLNLKKCHFFQQELKFLGHIVSEKGVQVDPEKTLAVKEYPTPTNIKSLQRFLGLVGWYHKFISHFADMAAPLHCLTRKAVEWIWSEECQQSFEHLKQAMVSAPILTQPDHSIPFEVHTDASDAGLGAVLVQATQEREQVIAYASRGLRGAECNYSTSEKECLAVVWAVEKWRNFLEGKEFTVYTDHAALTWAFNCPKTSSRLTRWILRLQQFQFRVQYRKGLHNIVPDALSRAIAHPSTTAYVASNTSPCASDLPTTLSDIREAQERDPEISDMAKQSAAICKPDRIGYTVLQGILYRRSPVRVGGDEYQLVVPNSLVISFLEYFHNHPLSGHLGRLKTLLKILEVAWWQSVRKDVWAHVKCCHTCQAYKADNQKPAGFMQPTPVAEPWEKLGIDLMGPFPCSKKGNCFLLVVVDYFTKWVEMFLLKDSKTHKIVAVLKDEIFTRFGVPRELVSDRGAQFTGHEMANLCKSWGVTQKFTTSYHPQANLTERSNRTIKTMIASYVGTQHKNWDQWIREFRFAVNAAYHETTGQTPAALALGRSLKGPLERLISPPPPPHQPTYTLLERQQKMVEQVKKRVGVCQARQAKYYNTHRRGVQLLLGDLVWVRTHPLSKASENFSAKLAPKWSGPATVVRKLGPINYQIKWNGQNKKMDTINVVNLKPYFGVQPLIPPVICDGRRLISVFLINCRGRGKG</sequence>
<evidence type="ECO:0000256" key="13">
    <source>
        <dbReference type="ARBA" id="ARBA00022908"/>
    </source>
</evidence>
<dbReference type="GO" id="GO:0003887">
    <property type="term" value="F:DNA-directed DNA polymerase activity"/>
    <property type="evidence" value="ECO:0007669"/>
    <property type="project" value="UniProtKB-KW"/>
</dbReference>
<keyword evidence="10" id="KW-0255">Endonuclease</keyword>
<dbReference type="EC" id="2.7.7.49" evidence="3"/>
<organism evidence="21 22">
    <name type="scientific">Champsocephalus gunnari</name>
    <name type="common">Mackerel icefish</name>
    <dbReference type="NCBI Taxonomy" id="52237"/>
    <lineage>
        <taxon>Eukaryota</taxon>
        <taxon>Metazoa</taxon>
        <taxon>Chordata</taxon>
        <taxon>Craniata</taxon>
        <taxon>Vertebrata</taxon>
        <taxon>Euteleostomi</taxon>
        <taxon>Actinopterygii</taxon>
        <taxon>Neopterygii</taxon>
        <taxon>Teleostei</taxon>
        <taxon>Neoteleostei</taxon>
        <taxon>Acanthomorphata</taxon>
        <taxon>Eupercaria</taxon>
        <taxon>Perciformes</taxon>
        <taxon>Notothenioidei</taxon>
        <taxon>Channichthyidae</taxon>
        <taxon>Champsocephalus</taxon>
    </lineage>
</organism>
<dbReference type="GO" id="GO:0003677">
    <property type="term" value="F:DNA binding"/>
    <property type="evidence" value="ECO:0007669"/>
    <property type="project" value="UniProtKB-KW"/>
</dbReference>
<dbReference type="Pfam" id="PF00078">
    <property type="entry name" value="RVT_1"/>
    <property type="match status" value="1"/>
</dbReference>
<dbReference type="InterPro" id="IPR041373">
    <property type="entry name" value="RT_RNaseH"/>
</dbReference>
<evidence type="ECO:0000256" key="8">
    <source>
        <dbReference type="ARBA" id="ARBA00022723"/>
    </source>
</evidence>
<dbReference type="Gene3D" id="3.30.420.10">
    <property type="entry name" value="Ribonuclease H-like superfamily/Ribonuclease H"/>
    <property type="match status" value="1"/>
</dbReference>
<evidence type="ECO:0000256" key="7">
    <source>
        <dbReference type="ARBA" id="ARBA00022722"/>
    </source>
</evidence>
<dbReference type="PROSITE" id="PS50994">
    <property type="entry name" value="INTEGRASE"/>
    <property type="match status" value="1"/>
</dbReference>
<evidence type="ECO:0000313" key="21">
    <source>
        <dbReference type="EMBL" id="KAK5907935.1"/>
    </source>
</evidence>
<evidence type="ECO:0000256" key="6">
    <source>
        <dbReference type="ARBA" id="ARBA00022695"/>
    </source>
</evidence>
<dbReference type="AlphaFoldDB" id="A0AAN8CSV5"/>
<proteinExistence type="inferred from homology"/>
<dbReference type="InterPro" id="IPR036397">
    <property type="entry name" value="RNaseH_sf"/>
</dbReference>
<evidence type="ECO:0000256" key="17">
    <source>
        <dbReference type="ARBA" id="ARBA00023172"/>
    </source>
</evidence>
<evidence type="ECO:0000256" key="16">
    <source>
        <dbReference type="ARBA" id="ARBA00023125"/>
    </source>
</evidence>
<dbReference type="CDD" id="cd00303">
    <property type="entry name" value="retropepsin_like"/>
    <property type="match status" value="1"/>
</dbReference>
<keyword evidence="15" id="KW-0239">DNA-directed DNA polymerase</keyword>
<dbReference type="PROSITE" id="PS50878">
    <property type="entry name" value="RT_POL"/>
    <property type="match status" value="1"/>
</dbReference>
<dbReference type="CDD" id="cd01647">
    <property type="entry name" value="RT_LTR"/>
    <property type="match status" value="1"/>
</dbReference>
<dbReference type="Pfam" id="PF24626">
    <property type="entry name" value="SH3_Tf2-1"/>
    <property type="match status" value="1"/>
</dbReference>
<dbReference type="GO" id="GO:0015074">
    <property type="term" value="P:DNA integration"/>
    <property type="evidence" value="ECO:0007669"/>
    <property type="project" value="UniProtKB-KW"/>
</dbReference>
<dbReference type="Gene3D" id="3.10.10.10">
    <property type="entry name" value="HIV Type 1 Reverse Transcriptase, subunit A, domain 1"/>
    <property type="match status" value="1"/>
</dbReference>
<keyword evidence="14" id="KW-0695">RNA-directed DNA polymerase</keyword>
<dbReference type="InterPro" id="IPR001584">
    <property type="entry name" value="Integrase_cat-core"/>
</dbReference>
<evidence type="ECO:0000259" key="19">
    <source>
        <dbReference type="PROSITE" id="PS50878"/>
    </source>
</evidence>
<evidence type="ECO:0000256" key="4">
    <source>
        <dbReference type="ARBA" id="ARBA00022670"/>
    </source>
</evidence>
<dbReference type="FunFam" id="3.10.20.370:FF:000001">
    <property type="entry name" value="Retrovirus-related Pol polyprotein from transposon 17.6-like protein"/>
    <property type="match status" value="1"/>
</dbReference>
<dbReference type="InterPro" id="IPR056924">
    <property type="entry name" value="SH3_Tf2-1"/>
</dbReference>
<dbReference type="Gene3D" id="2.40.70.10">
    <property type="entry name" value="Acid Proteases"/>
    <property type="match status" value="1"/>
</dbReference>
<dbReference type="Pfam" id="PF17917">
    <property type="entry name" value="RT_RNaseH"/>
    <property type="match status" value="1"/>
</dbReference>
<dbReference type="Proteomes" id="UP001331515">
    <property type="component" value="Unassembled WGS sequence"/>
</dbReference>
<dbReference type="InterPro" id="IPR012337">
    <property type="entry name" value="RNaseH-like_sf"/>
</dbReference>
<keyword evidence="7" id="KW-0540">Nuclease</keyword>
<dbReference type="Gene3D" id="3.30.70.270">
    <property type="match status" value="2"/>
</dbReference>
<dbReference type="PANTHER" id="PTHR37984">
    <property type="entry name" value="PROTEIN CBG26694"/>
    <property type="match status" value="1"/>
</dbReference>
<evidence type="ECO:0000256" key="3">
    <source>
        <dbReference type="ARBA" id="ARBA00012493"/>
    </source>
</evidence>
<dbReference type="GO" id="GO:0006310">
    <property type="term" value="P:DNA recombination"/>
    <property type="evidence" value="ECO:0007669"/>
    <property type="project" value="UniProtKB-KW"/>
</dbReference>
<keyword evidence="4" id="KW-0645">Protease</keyword>
<dbReference type="InterPro" id="IPR050951">
    <property type="entry name" value="Retrovirus_Pol_polyprotein"/>
</dbReference>
<comment type="similarity">
    <text evidence="1">Belongs to the beta type-B retroviral polymerase family. HERV class-II K(HML-2) pol subfamily.</text>
</comment>
<dbReference type="GO" id="GO:0046872">
    <property type="term" value="F:metal ion binding"/>
    <property type="evidence" value="ECO:0007669"/>
    <property type="project" value="UniProtKB-KW"/>
</dbReference>
<keyword evidence="9" id="KW-0064">Aspartyl protease</keyword>
<keyword evidence="13" id="KW-0229">DNA integration</keyword>
<evidence type="ECO:0000256" key="1">
    <source>
        <dbReference type="ARBA" id="ARBA00010879"/>
    </source>
</evidence>
<name>A0AAN8CSV5_CHAGU</name>
<protein>
    <recommendedName>
        <fullName evidence="18">Gypsy retrotransposon integrase-like protein 1</fullName>
        <ecNumber evidence="3">2.7.7.49</ecNumber>
        <ecNumber evidence="2">3.1.26.4</ecNumber>
    </recommendedName>
</protein>
<dbReference type="InterPro" id="IPR041588">
    <property type="entry name" value="Integrase_H2C2"/>
</dbReference>
<evidence type="ECO:0000259" key="20">
    <source>
        <dbReference type="PROSITE" id="PS50994"/>
    </source>
</evidence>
<keyword evidence="5" id="KW-0808">Transferase</keyword>
<dbReference type="InterPro" id="IPR000477">
    <property type="entry name" value="RT_dom"/>
</dbReference>
<evidence type="ECO:0000256" key="11">
    <source>
        <dbReference type="ARBA" id="ARBA00022801"/>
    </source>
</evidence>
<dbReference type="SUPFAM" id="SSF56672">
    <property type="entry name" value="DNA/RNA polymerases"/>
    <property type="match status" value="1"/>
</dbReference>
<evidence type="ECO:0000256" key="2">
    <source>
        <dbReference type="ARBA" id="ARBA00012180"/>
    </source>
</evidence>
<dbReference type="PANTHER" id="PTHR37984:SF5">
    <property type="entry name" value="PROTEIN NYNRIN-LIKE"/>
    <property type="match status" value="1"/>
</dbReference>
<keyword evidence="17" id="KW-0233">DNA recombination</keyword>
<dbReference type="FunFam" id="3.30.70.270:FF:000020">
    <property type="entry name" value="Transposon Tf2-6 polyprotein-like Protein"/>
    <property type="match status" value="1"/>
</dbReference>
<dbReference type="GO" id="GO:0004523">
    <property type="term" value="F:RNA-DNA hybrid ribonuclease activity"/>
    <property type="evidence" value="ECO:0007669"/>
    <property type="project" value="UniProtKB-EC"/>
</dbReference>
<dbReference type="EC" id="3.1.26.4" evidence="2"/>
<dbReference type="FunFam" id="1.10.340.70:FF:000001">
    <property type="entry name" value="Retrovirus-related Pol polyprotein from transposon gypsy-like Protein"/>
    <property type="match status" value="1"/>
</dbReference>
<gene>
    <name evidence="21" type="ORF">CgunFtcFv8_016035</name>
</gene>
<dbReference type="InterPro" id="IPR043502">
    <property type="entry name" value="DNA/RNA_pol_sf"/>
</dbReference>
<keyword evidence="6" id="KW-0548">Nucleotidyltransferase</keyword>
<dbReference type="SUPFAM" id="SSF53098">
    <property type="entry name" value="Ribonuclease H-like"/>
    <property type="match status" value="1"/>
</dbReference>
<evidence type="ECO:0000256" key="9">
    <source>
        <dbReference type="ARBA" id="ARBA00022750"/>
    </source>
</evidence>
<dbReference type="CDD" id="cd09274">
    <property type="entry name" value="RNase_HI_RT_Ty3"/>
    <property type="match status" value="1"/>
</dbReference>
<evidence type="ECO:0000256" key="10">
    <source>
        <dbReference type="ARBA" id="ARBA00022759"/>
    </source>
</evidence>
<dbReference type="InterPro" id="IPR043128">
    <property type="entry name" value="Rev_trsase/Diguanyl_cyclase"/>
</dbReference>
<evidence type="ECO:0000256" key="12">
    <source>
        <dbReference type="ARBA" id="ARBA00022842"/>
    </source>
</evidence>
<dbReference type="InterPro" id="IPR021109">
    <property type="entry name" value="Peptidase_aspartic_dom_sf"/>
</dbReference>
<dbReference type="Pfam" id="PF00665">
    <property type="entry name" value="rve"/>
    <property type="match status" value="1"/>
</dbReference>
<dbReference type="GO" id="GO:0006508">
    <property type="term" value="P:proteolysis"/>
    <property type="evidence" value="ECO:0007669"/>
    <property type="project" value="UniProtKB-KW"/>
</dbReference>
<evidence type="ECO:0000256" key="15">
    <source>
        <dbReference type="ARBA" id="ARBA00022932"/>
    </source>
</evidence>
<accession>A0AAN8CSV5</accession>
<dbReference type="FunFam" id="3.10.10.10:FF:000007">
    <property type="entry name" value="Retrovirus-related Pol polyprotein from transposon 17.6-like Protein"/>
    <property type="match status" value="1"/>
</dbReference>
<dbReference type="Gene3D" id="1.10.340.70">
    <property type="match status" value="1"/>
</dbReference>
<dbReference type="GO" id="GO:0004190">
    <property type="term" value="F:aspartic-type endopeptidase activity"/>
    <property type="evidence" value="ECO:0007669"/>
    <property type="project" value="UniProtKB-KW"/>
</dbReference>
<feature type="domain" description="Reverse transcriptase" evidence="19">
    <location>
        <begin position="222"/>
        <end position="401"/>
    </location>
</feature>
<evidence type="ECO:0000256" key="18">
    <source>
        <dbReference type="ARBA" id="ARBA00039658"/>
    </source>
</evidence>
<evidence type="ECO:0000256" key="5">
    <source>
        <dbReference type="ARBA" id="ARBA00022679"/>
    </source>
</evidence>
<keyword evidence="11" id="KW-0378">Hydrolase</keyword>
<comment type="caution">
    <text evidence="21">The sequence shown here is derived from an EMBL/GenBank/DDBJ whole genome shotgun (WGS) entry which is preliminary data.</text>
</comment>
<dbReference type="FunFam" id="3.30.420.10:FF:000032">
    <property type="entry name" value="Retrovirus-related Pol polyprotein from transposon 297-like Protein"/>
    <property type="match status" value="1"/>
</dbReference>
<evidence type="ECO:0000256" key="14">
    <source>
        <dbReference type="ARBA" id="ARBA00022918"/>
    </source>
</evidence>
<evidence type="ECO:0000313" key="22">
    <source>
        <dbReference type="Proteomes" id="UP001331515"/>
    </source>
</evidence>
<feature type="domain" description="Integrase catalytic" evidence="20">
    <location>
        <begin position="760"/>
        <end position="922"/>
    </location>
</feature>
<keyword evidence="8" id="KW-0479">Metal-binding</keyword>
<dbReference type="Pfam" id="PF17921">
    <property type="entry name" value="Integrase_H2C2"/>
    <property type="match status" value="1"/>
</dbReference>
<keyword evidence="16" id="KW-0238">DNA-binding</keyword>
<reference evidence="21 22" key="1">
    <citation type="journal article" date="2023" name="Mol. Biol. Evol.">
        <title>Genomics of Secondarily Temperate Adaptation in the Only Non-Antarctic Icefish.</title>
        <authorList>
            <person name="Rivera-Colon A.G."/>
            <person name="Rayamajhi N."/>
            <person name="Minhas B.F."/>
            <person name="Madrigal G."/>
            <person name="Bilyk K.T."/>
            <person name="Yoon V."/>
            <person name="Hune M."/>
            <person name="Gregory S."/>
            <person name="Cheng C.H.C."/>
            <person name="Catchen J.M."/>
        </authorList>
    </citation>
    <scope>NUCLEOTIDE SEQUENCE [LARGE SCALE GENOMIC DNA]</scope>
    <source>
        <tissue evidence="21">White muscle</tissue>
    </source>
</reference>
<dbReference type="GO" id="GO:0003964">
    <property type="term" value="F:RNA-directed DNA polymerase activity"/>
    <property type="evidence" value="ECO:0007669"/>
    <property type="project" value="UniProtKB-KW"/>
</dbReference>
<dbReference type="EMBL" id="JAURVH010001529">
    <property type="protein sequence ID" value="KAK5907935.1"/>
    <property type="molecule type" value="Genomic_DNA"/>
</dbReference>